<reference evidence="1 2" key="1">
    <citation type="submission" date="2012-04" db="EMBL/GenBank/DDBJ databases">
        <title>The Genome Sequence of Bacillus cereus BAG5X1-1.</title>
        <authorList>
            <consortium name="The Broad Institute Genome Sequencing Platform"/>
            <consortium name="The Broad Institute Genome Sequencing Center for Infectious Disease"/>
            <person name="Feldgarden M."/>
            <person name="Van der Auwera G.A."/>
            <person name="Mahillon J."/>
            <person name="Duprez V."/>
            <person name="Timmery S."/>
            <person name="Mattelet C."/>
            <person name="Dierick K."/>
            <person name="Sun M."/>
            <person name="Yu Z."/>
            <person name="Zhu L."/>
            <person name="Hu X."/>
            <person name="Shank E.B."/>
            <person name="Swiecicka I."/>
            <person name="Hansen B.M."/>
            <person name="Andrup L."/>
            <person name="Young S.K."/>
            <person name="Zeng Q."/>
            <person name="Gargeya S."/>
            <person name="Fitzgerald M."/>
            <person name="Haas B."/>
            <person name="Abouelleil A."/>
            <person name="Alvarado L."/>
            <person name="Arachchi H.M."/>
            <person name="Berlin A."/>
            <person name="Chapman S.B."/>
            <person name="Goldberg J."/>
            <person name="Griggs A."/>
            <person name="Gujja S."/>
            <person name="Hansen M."/>
            <person name="Howarth C."/>
            <person name="Imamovic A."/>
            <person name="Larimer J."/>
            <person name="McCowen C."/>
            <person name="Montmayeur A."/>
            <person name="Murphy C."/>
            <person name="Neiman D."/>
            <person name="Pearson M."/>
            <person name="Priest M."/>
            <person name="Roberts A."/>
            <person name="Saif S."/>
            <person name="Shea T."/>
            <person name="Sisk P."/>
            <person name="Sykes S."/>
            <person name="Wortman J."/>
            <person name="Nusbaum C."/>
            <person name="Birren B."/>
        </authorList>
    </citation>
    <scope>NUCLEOTIDE SEQUENCE [LARGE SCALE GENOMIC DNA]</scope>
    <source>
        <strain evidence="1 2">BAG5X1-1</strain>
    </source>
</reference>
<dbReference type="EMBL" id="AHDJ01000035">
    <property type="protein sequence ID" value="EJQ42314.1"/>
    <property type="molecule type" value="Genomic_DNA"/>
</dbReference>
<gene>
    <name evidence="1" type="ORF">IEE_04146</name>
</gene>
<accession>J8AUC5</accession>
<dbReference type="PATRIC" id="fig|1053189.3.peg.4221"/>
<name>J8AUC5_BACCE</name>
<dbReference type="AlphaFoldDB" id="J8AUC5"/>
<comment type="caution">
    <text evidence="1">The sequence shown here is derived from an EMBL/GenBank/DDBJ whole genome shotgun (WGS) entry which is preliminary data.</text>
</comment>
<proteinExistence type="predicted"/>
<dbReference type="RefSeq" id="WP_002201461.1">
    <property type="nucleotide sequence ID" value="NZ_JH791996.1"/>
</dbReference>
<evidence type="ECO:0000313" key="1">
    <source>
        <dbReference type="EMBL" id="EJQ42314.1"/>
    </source>
</evidence>
<organism evidence="1 2">
    <name type="scientific">Bacillus cereus BAG5X1-1</name>
    <dbReference type="NCBI Taxonomy" id="1053189"/>
    <lineage>
        <taxon>Bacteria</taxon>
        <taxon>Bacillati</taxon>
        <taxon>Bacillota</taxon>
        <taxon>Bacilli</taxon>
        <taxon>Bacillales</taxon>
        <taxon>Bacillaceae</taxon>
        <taxon>Bacillus</taxon>
        <taxon>Bacillus cereus group</taxon>
    </lineage>
</organism>
<evidence type="ECO:0000313" key="2">
    <source>
        <dbReference type="Proteomes" id="UP000006600"/>
    </source>
</evidence>
<dbReference type="Proteomes" id="UP000006600">
    <property type="component" value="Unassembled WGS sequence"/>
</dbReference>
<protein>
    <submittedName>
        <fullName evidence="1">Uncharacterized protein</fullName>
    </submittedName>
</protein>
<dbReference type="HOGENOM" id="CLU_968576_0_0_9"/>
<sequence length="287" mass="34237">MISLEGIFCNYVRAFPLEMERMFKAVQYLVEQGIGGDVLELISRKSFRDTNEQYLSRLQKEALAREDGLHILCRALLKWYDSWKGSFENFDVKNARSKYDEQPLHTWLHCLLTGQQHIYQDLIQEELVVIENSKWNEMKRNVNQAEKSLKYLEQEEKVQYQKEKIQRLLKLYEKDEEVQIKEMLLDKKIAVFLESRWTDEQIEELKAKYHFCNIEQFSSIVPTSDIGNFDYYLFLTSQAAHSAKYALDSKISRDKIFLISYINKERVIEEWLKQLKGKRLNYGNNIC</sequence>